<evidence type="ECO:0000313" key="16">
    <source>
        <dbReference type="Proteomes" id="UP000837801"/>
    </source>
</evidence>
<accession>A0A9P0QRU9</accession>
<evidence type="ECO:0000313" key="15">
    <source>
        <dbReference type="EMBL" id="CAH2354357.1"/>
    </source>
</evidence>
<evidence type="ECO:0000256" key="4">
    <source>
        <dbReference type="ARBA" id="ARBA00022459"/>
    </source>
</evidence>
<dbReference type="GO" id="GO:0000742">
    <property type="term" value="P:karyogamy involved in conjugation with cellular fusion"/>
    <property type="evidence" value="ECO:0007669"/>
    <property type="project" value="UniProtKB-UniRule"/>
</dbReference>
<keyword evidence="10" id="KW-0325">Glycoprotein</keyword>
<keyword evidence="4 13" id="KW-0415">Karyogamy</keyword>
<evidence type="ECO:0000256" key="5">
    <source>
        <dbReference type="ARBA" id="ARBA00022692"/>
    </source>
</evidence>
<evidence type="ECO:0000256" key="14">
    <source>
        <dbReference type="SAM" id="SignalP"/>
    </source>
</evidence>
<dbReference type="PANTHER" id="PTHR28012">
    <property type="entry name" value="NUCLEAR FUSION PROTEIN KAR5"/>
    <property type="match status" value="1"/>
</dbReference>
<keyword evidence="11 13" id="KW-0539">Nucleus</keyword>
<dbReference type="Proteomes" id="UP000837801">
    <property type="component" value="Unassembled WGS sequence"/>
</dbReference>
<evidence type="ECO:0000256" key="13">
    <source>
        <dbReference type="RuleBase" id="RU368082"/>
    </source>
</evidence>
<name>A0A9P0QRU9_9ASCO</name>
<reference evidence="15" key="1">
    <citation type="submission" date="2022-03" db="EMBL/GenBank/DDBJ databases">
        <authorList>
            <person name="Legras J.-L."/>
            <person name="Devillers H."/>
            <person name="Grondin C."/>
        </authorList>
    </citation>
    <scope>NUCLEOTIDE SEQUENCE</scope>
    <source>
        <strain evidence="15">CLIB 1423</strain>
    </source>
</reference>
<dbReference type="GO" id="GO:0048288">
    <property type="term" value="P:nuclear membrane fusion involved in karyogamy"/>
    <property type="evidence" value="ECO:0007669"/>
    <property type="project" value="UniProtKB-UniRule"/>
</dbReference>
<dbReference type="GO" id="GO:0031965">
    <property type="term" value="C:nuclear membrane"/>
    <property type="evidence" value="ECO:0007669"/>
    <property type="project" value="UniProtKB-SubCell"/>
</dbReference>
<comment type="caution">
    <text evidence="15">The sequence shown here is derived from an EMBL/GenBank/DDBJ whole genome shotgun (WGS) entry which is preliminary data.</text>
</comment>
<feature type="transmembrane region" description="Helical" evidence="13">
    <location>
        <begin position="436"/>
        <end position="457"/>
    </location>
</feature>
<evidence type="ECO:0000256" key="6">
    <source>
        <dbReference type="ARBA" id="ARBA00022729"/>
    </source>
</evidence>
<comment type="function">
    <text evidence="1 13">Required for nuclear membrane fusion during karyogamy.</text>
</comment>
<evidence type="ECO:0000256" key="3">
    <source>
        <dbReference type="ARBA" id="ARBA00021601"/>
    </source>
</evidence>
<keyword evidence="5 13" id="KW-0812">Transmembrane</keyword>
<dbReference type="PANTHER" id="PTHR28012:SF1">
    <property type="entry name" value="NUCLEAR FUSION PROTEIN KAR5"/>
    <property type="match status" value="1"/>
</dbReference>
<keyword evidence="7 13" id="KW-0256">Endoplasmic reticulum</keyword>
<evidence type="ECO:0000256" key="9">
    <source>
        <dbReference type="ARBA" id="ARBA00023136"/>
    </source>
</evidence>
<dbReference type="AlphaFoldDB" id="A0A9P0QRU9"/>
<feature type="signal peptide" evidence="14">
    <location>
        <begin position="1"/>
        <end position="15"/>
    </location>
</feature>
<evidence type="ECO:0000256" key="1">
    <source>
        <dbReference type="ARBA" id="ARBA00003389"/>
    </source>
</evidence>
<dbReference type="Pfam" id="PF04163">
    <property type="entry name" value="Tht1"/>
    <property type="match status" value="1"/>
</dbReference>
<comment type="subcellular location">
    <subcellularLocation>
        <location evidence="13">Endoplasmic reticulum membrane</location>
    </subcellularLocation>
    <subcellularLocation>
        <location evidence="13">Nucleus membrane</location>
    </subcellularLocation>
</comment>
<evidence type="ECO:0000256" key="2">
    <source>
        <dbReference type="ARBA" id="ARBA00010473"/>
    </source>
</evidence>
<evidence type="ECO:0000256" key="8">
    <source>
        <dbReference type="ARBA" id="ARBA00022989"/>
    </source>
</evidence>
<dbReference type="EMBL" id="CAKXYY010000016">
    <property type="protein sequence ID" value="CAH2354357.1"/>
    <property type="molecule type" value="Genomic_DNA"/>
</dbReference>
<evidence type="ECO:0000256" key="12">
    <source>
        <dbReference type="ARBA" id="ARBA00031468"/>
    </source>
</evidence>
<feature type="chain" id="PRO_5040384099" description="Nuclear fusion protein KAR5" evidence="14">
    <location>
        <begin position="16"/>
        <end position="464"/>
    </location>
</feature>
<gene>
    <name evidence="15" type="ORF">CLIB1423_16S00804</name>
</gene>
<keyword evidence="16" id="KW-1185">Reference proteome</keyword>
<dbReference type="GO" id="GO:0005789">
    <property type="term" value="C:endoplasmic reticulum membrane"/>
    <property type="evidence" value="ECO:0007669"/>
    <property type="project" value="UniProtKB-SubCell"/>
</dbReference>
<evidence type="ECO:0000256" key="11">
    <source>
        <dbReference type="ARBA" id="ARBA00023242"/>
    </source>
</evidence>
<sequence>MNLLLLYFLFTLTIANYLNDVILSEFQLLSQSSCAQDALLQIMPQCIALGINSVDPELKMISAIKLSICEFETSGVRYPDACKTDYSLCLRLLEQSPQFWTTYSGNYRELSTICYVESIPYEKNKILNTYADVTKLYADLLNQMGDTEENTERLQFQFEELFHTFESFKSEILVHQKYASEVFLKDLESKFQSTNDFMQVQSKEYLDNVSSELFKFFKKIQSDNNDLYEDLEAFRERLKGDYQYIVEDSLNSISMINFKLVSLELSSKEGLQISKHLEESLIRNERLSHTIEERLAGSADLIEAQHHILQNNFADSLSIISEKIVFEVSNSIELVESVVLENLDLLDSQINRIQEKVEFVDELFTNVTKKFEPYFNLFQSSVDLVNHGYETLVGNFMEFGTWITMVATNFKFLTFLALGIIIYSTFSKFSIVHSKLFVIVKNMCIVTGLIGIASSYLKNYLQNK</sequence>
<comment type="similarity">
    <text evidence="2 13">Belongs to the KAR5 family.</text>
</comment>
<proteinExistence type="inferred from homology"/>
<dbReference type="InterPro" id="IPR007292">
    <property type="entry name" value="Nuclear_fusion_Kar5"/>
</dbReference>
<keyword evidence="6 13" id="KW-0732">Signal</keyword>
<dbReference type="OrthoDB" id="5311848at2759"/>
<evidence type="ECO:0000256" key="7">
    <source>
        <dbReference type="ARBA" id="ARBA00022824"/>
    </source>
</evidence>
<feature type="transmembrane region" description="Helical" evidence="13">
    <location>
        <begin position="402"/>
        <end position="424"/>
    </location>
</feature>
<protein>
    <recommendedName>
        <fullName evidence="3">Nuclear fusion protein KAR5</fullName>
    </recommendedName>
    <alternativeName>
        <fullName evidence="12">Karyogamy protein 5</fullName>
    </alternativeName>
</protein>
<keyword evidence="9 13" id="KW-0472">Membrane</keyword>
<evidence type="ECO:0000256" key="10">
    <source>
        <dbReference type="ARBA" id="ARBA00023180"/>
    </source>
</evidence>
<organism evidence="15 16">
    <name type="scientific">[Candida] railenensis</name>
    <dbReference type="NCBI Taxonomy" id="45579"/>
    <lineage>
        <taxon>Eukaryota</taxon>
        <taxon>Fungi</taxon>
        <taxon>Dikarya</taxon>
        <taxon>Ascomycota</taxon>
        <taxon>Saccharomycotina</taxon>
        <taxon>Pichiomycetes</taxon>
        <taxon>Debaryomycetaceae</taxon>
        <taxon>Kurtzmaniella</taxon>
    </lineage>
</organism>
<keyword evidence="8 13" id="KW-1133">Transmembrane helix</keyword>